<dbReference type="GO" id="GO:0031210">
    <property type="term" value="F:phosphatidylcholine binding"/>
    <property type="evidence" value="ECO:0007669"/>
    <property type="project" value="TreeGrafter"/>
</dbReference>
<dbReference type="GO" id="GO:0008526">
    <property type="term" value="F:phosphatidylinositol transfer activity"/>
    <property type="evidence" value="ECO:0007669"/>
    <property type="project" value="TreeGrafter"/>
</dbReference>
<protein>
    <recommendedName>
        <fullName evidence="2">Phosphatidylinositol transfer protein N-terminal domain-containing protein</fullName>
    </recommendedName>
</protein>
<evidence type="ECO:0000256" key="1">
    <source>
        <dbReference type="SAM" id="MobiDB-lite"/>
    </source>
</evidence>
<sequence>MLVKEYRILCPLEIEEYQRGILYASVKESKAETGGGEGVEVVKQEPFTSTSLKPGETISGTYTLKIYRLKSKMPWMARKLFGSKATIIEEECWDAYPYIKTVLSNPGYMKENFLITVESMHLPDQGGTENALNLSEQVLKERQVVMLDICDNSILSKTDVKPETDPNTFQSAKTGRGPLKPDWHKTSKPVMCCYKVVSTQFKWLGFQSKVERLVQKQFARLFTRIHREIICWIDQWHHLSLAEMRKIEEEAAAELKKQLGSGSLRGSAMEDSDSGK</sequence>
<dbReference type="GO" id="GO:0008525">
    <property type="term" value="F:phosphatidylcholine transporter activity"/>
    <property type="evidence" value="ECO:0007669"/>
    <property type="project" value="TreeGrafter"/>
</dbReference>
<organism evidence="3 4">
    <name type="scientific">Steinernema carpocapsae</name>
    <name type="common">Entomopathogenic nematode</name>
    <dbReference type="NCBI Taxonomy" id="34508"/>
    <lineage>
        <taxon>Eukaryota</taxon>
        <taxon>Metazoa</taxon>
        <taxon>Ecdysozoa</taxon>
        <taxon>Nematoda</taxon>
        <taxon>Chromadorea</taxon>
        <taxon>Rhabditida</taxon>
        <taxon>Tylenchina</taxon>
        <taxon>Panagrolaimomorpha</taxon>
        <taxon>Strongyloidoidea</taxon>
        <taxon>Steinernematidae</taxon>
        <taxon>Steinernema</taxon>
    </lineage>
</organism>
<dbReference type="GO" id="GO:0005737">
    <property type="term" value="C:cytoplasm"/>
    <property type="evidence" value="ECO:0007669"/>
    <property type="project" value="TreeGrafter"/>
</dbReference>
<dbReference type="FunFam" id="3.30.530.20:FF:000028">
    <property type="entry name" value="Phosphatidylinositol transfer protein 5"/>
    <property type="match status" value="1"/>
</dbReference>
<dbReference type="Proteomes" id="UP000298663">
    <property type="component" value="Unassembled WGS sequence"/>
</dbReference>
<accession>A0A4U5N4R9</accession>
<dbReference type="InterPro" id="IPR001666">
    <property type="entry name" value="PI_transfer"/>
</dbReference>
<evidence type="ECO:0000313" key="3">
    <source>
        <dbReference type="EMBL" id="TKR77222.1"/>
    </source>
</evidence>
<evidence type="ECO:0000313" key="4">
    <source>
        <dbReference type="Proteomes" id="UP000298663"/>
    </source>
</evidence>
<reference evidence="3 4" key="1">
    <citation type="journal article" date="2015" name="Genome Biol.">
        <title>Comparative genomics of Steinernema reveals deeply conserved gene regulatory networks.</title>
        <authorList>
            <person name="Dillman A.R."/>
            <person name="Macchietto M."/>
            <person name="Porter C.F."/>
            <person name="Rogers A."/>
            <person name="Williams B."/>
            <person name="Antoshechkin I."/>
            <person name="Lee M.M."/>
            <person name="Goodwin Z."/>
            <person name="Lu X."/>
            <person name="Lewis E.E."/>
            <person name="Goodrich-Blair H."/>
            <person name="Stock S.P."/>
            <person name="Adams B.J."/>
            <person name="Sternberg P.W."/>
            <person name="Mortazavi A."/>
        </authorList>
    </citation>
    <scope>NUCLEOTIDE SEQUENCE [LARGE SCALE GENOMIC DNA]</scope>
    <source>
        <strain evidence="3 4">ALL</strain>
    </source>
</reference>
<dbReference type="PANTHER" id="PTHR10658:SF35">
    <property type="entry name" value="PHOSPHATIDYLINOSITOL TRANSFER PROTEIN"/>
    <property type="match status" value="1"/>
</dbReference>
<dbReference type="SUPFAM" id="SSF55961">
    <property type="entry name" value="Bet v1-like"/>
    <property type="match status" value="1"/>
</dbReference>
<evidence type="ECO:0000259" key="2">
    <source>
        <dbReference type="Pfam" id="PF02121"/>
    </source>
</evidence>
<dbReference type="GO" id="GO:0071944">
    <property type="term" value="C:cell periphery"/>
    <property type="evidence" value="ECO:0007669"/>
    <property type="project" value="UniProtKB-ARBA"/>
</dbReference>
<dbReference type="InterPro" id="IPR023393">
    <property type="entry name" value="START-like_dom_sf"/>
</dbReference>
<name>A0A4U5N4R9_STECR</name>
<dbReference type="Gene3D" id="3.30.530.20">
    <property type="match status" value="1"/>
</dbReference>
<dbReference type="PANTHER" id="PTHR10658">
    <property type="entry name" value="PHOSPHATIDYLINOSITOL TRANSFER PROTEIN"/>
    <property type="match status" value="1"/>
</dbReference>
<dbReference type="Pfam" id="PF02121">
    <property type="entry name" value="IP_trans"/>
    <property type="match status" value="1"/>
</dbReference>
<dbReference type="InterPro" id="IPR055261">
    <property type="entry name" value="PI_transfer_N"/>
</dbReference>
<feature type="domain" description="Phosphatidylinositol transfer protein N-terminal" evidence="2">
    <location>
        <begin position="1"/>
        <end position="251"/>
    </location>
</feature>
<keyword evidence="4" id="KW-1185">Reference proteome</keyword>
<dbReference type="STRING" id="34508.A0A4U5N4R9"/>
<reference evidence="3 4" key="2">
    <citation type="journal article" date="2019" name="G3 (Bethesda)">
        <title>Hybrid Assembly of the Genome of the Entomopathogenic Nematode Steinernema carpocapsae Identifies the X-Chromosome.</title>
        <authorList>
            <person name="Serra L."/>
            <person name="Macchietto M."/>
            <person name="Macias-Munoz A."/>
            <person name="McGill C.J."/>
            <person name="Rodriguez I.M."/>
            <person name="Rodriguez B."/>
            <person name="Murad R."/>
            <person name="Mortazavi A."/>
        </authorList>
    </citation>
    <scope>NUCLEOTIDE SEQUENCE [LARGE SCALE GENOMIC DNA]</scope>
    <source>
        <strain evidence="3 4">ALL</strain>
    </source>
</reference>
<comment type="caution">
    <text evidence="3">The sequence shown here is derived from an EMBL/GenBank/DDBJ whole genome shotgun (WGS) entry which is preliminary data.</text>
</comment>
<dbReference type="EMBL" id="AZBU02000005">
    <property type="protein sequence ID" value="TKR77222.1"/>
    <property type="molecule type" value="Genomic_DNA"/>
</dbReference>
<dbReference type="PRINTS" id="PR00391">
    <property type="entry name" value="PITRANSFER"/>
</dbReference>
<gene>
    <name evidence="3" type="ORF">L596_018235</name>
</gene>
<dbReference type="AlphaFoldDB" id="A0A4U5N4R9"/>
<proteinExistence type="predicted"/>
<feature type="region of interest" description="Disordered" evidence="1">
    <location>
        <begin position="161"/>
        <end position="180"/>
    </location>
</feature>
<dbReference type="OrthoDB" id="18453at2759"/>
<dbReference type="GO" id="GO:0035091">
    <property type="term" value="F:phosphatidylinositol binding"/>
    <property type="evidence" value="ECO:0007669"/>
    <property type="project" value="TreeGrafter"/>
</dbReference>